<dbReference type="InterPro" id="IPR037482">
    <property type="entry name" value="ST1585_MBL-fold"/>
</dbReference>
<dbReference type="eggNOG" id="COG0491">
    <property type="taxonomic scope" value="Bacteria"/>
</dbReference>
<dbReference type="AlphaFoldDB" id="D1CFQ7"/>
<dbReference type="InterPro" id="IPR050855">
    <property type="entry name" value="NDM-1-like"/>
</dbReference>
<dbReference type="Gene3D" id="3.60.15.10">
    <property type="entry name" value="Ribonuclease Z/Hydroxyacylglutathione hydrolase-like"/>
    <property type="match status" value="1"/>
</dbReference>
<dbReference type="STRING" id="525904.Tter_0846"/>
<keyword evidence="3" id="KW-1185">Reference proteome</keyword>
<accession>D1CFQ7</accession>
<sequence length="319" mass="36125">MSLCKRLDENLWVIDLMFKNTPRAIASYLLIGSQEAVLIECGPSTTLHNLLEGIRELGIARDFISGVLVTHIHLDHAGSAGLLLQHLPNAKLYVHEIGAPHMSNPERLLASAKRVYGNAMEDLWGEVIPVEESRIVSLKDKDQLVMADRTIEILYTPGHASHHVTYIDRQSNTAFTGDVAGVRLNEMSAPLPPTPPPDLDLEKWRTSIKTIKSYKPSRLYLTHFGEFQDVDHHLDELERSLFDWRDYLLGKLDSKKEVNVPELARDLEAYALSKINMSPSTDPLIADTLRLISGYEMDVQGFLRYFYKQGYIQEVKATY</sequence>
<feature type="domain" description="Metallo-beta-lactamase" evidence="1">
    <location>
        <begin position="24"/>
        <end position="223"/>
    </location>
</feature>
<dbReference type="InterPro" id="IPR036866">
    <property type="entry name" value="RibonucZ/Hydroxyglut_hydro"/>
</dbReference>
<dbReference type="HOGENOM" id="CLU_061385_1_0_0"/>
<dbReference type="RefSeq" id="WP_012874798.1">
    <property type="nucleotide sequence ID" value="NC_013525.1"/>
</dbReference>
<evidence type="ECO:0000313" key="2">
    <source>
        <dbReference type="EMBL" id="ACZ41763.1"/>
    </source>
</evidence>
<organism evidence="2 3">
    <name type="scientific">Thermobaculum terrenum (strain ATCC BAA-798 / CCMEE 7001 / YNP1)</name>
    <dbReference type="NCBI Taxonomy" id="525904"/>
    <lineage>
        <taxon>Bacteria</taxon>
        <taxon>Bacillati</taxon>
        <taxon>Chloroflexota</taxon>
        <taxon>Chloroflexia</taxon>
        <taxon>Candidatus Thermobaculales</taxon>
        <taxon>Candidatus Thermobaculaceae</taxon>
        <taxon>Thermobaculum</taxon>
    </lineage>
</organism>
<dbReference type="Proteomes" id="UP000000323">
    <property type="component" value="Chromosome 1"/>
</dbReference>
<dbReference type="KEGG" id="ttr:Tter_0846"/>
<dbReference type="SMART" id="SM00849">
    <property type="entry name" value="Lactamase_B"/>
    <property type="match status" value="1"/>
</dbReference>
<reference evidence="3" key="1">
    <citation type="journal article" date="2010" name="Stand. Genomic Sci.">
        <title>Complete genome sequence of 'Thermobaculum terrenum' type strain (YNP1).</title>
        <authorList>
            <person name="Kiss H."/>
            <person name="Cleland D."/>
            <person name="Lapidus A."/>
            <person name="Lucas S."/>
            <person name="Glavina Del Rio T."/>
            <person name="Nolan M."/>
            <person name="Tice H."/>
            <person name="Han C."/>
            <person name="Goodwin L."/>
            <person name="Pitluck S."/>
            <person name="Liolios K."/>
            <person name="Ivanova N."/>
            <person name="Mavromatis K."/>
            <person name="Ovchinnikova G."/>
            <person name="Pati A."/>
            <person name="Chen A."/>
            <person name="Palaniappan K."/>
            <person name="Land M."/>
            <person name="Hauser L."/>
            <person name="Chang Y."/>
            <person name="Jeffries C."/>
            <person name="Lu M."/>
            <person name="Brettin T."/>
            <person name="Detter J."/>
            <person name="Goker M."/>
            <person name="Tindall B."/>
            <person name="Beck B."/>
            <person name="McDermott T."/>
            <person name="Woyke T."/>
            <person name="Bristow J."/>
            <person name="Eisen J."/>
            <person name="Markowitz V."/>
            <person name="Hugenholtz P."/>
            <person name="Kyrpides N."/>
            <person name="Klenk H."/>
            <person name="Cheng J."/>
        </authorList>
    </citation>
    <scope>NUCLEOTIDE SEQUENCE [LARGE SCALE GENOMIC DNA]</scope>
    <source>
        <strain evidence="3">ATCC BAA-798 / YNP1</strain>
    </source>
</reference>
<evidence type="ECO:0000259" key="1">
    <source>
        <dbReference type="SMART" id="SM00849"/>
    </source>
</evidence>
<dbReference type="EMBL" id="CP001825">
    <property type="protein sequence ID" value="ACZ41763.1"/>
    <property type="molecule type" value="Genomic_DNA"/>
</dbReference>
<dbReference type="PANTHER" id="PTHR42951">
    <property type="entry name" value="METALLO-BETA-LACTAMASE DOMAIN-CONTAINING"/>
    <property type="match status" value="1"/>
</dbReference>
<proteinExistence type="predicted"/>
<dbReference type="PANTHER" id="PTHR42951:SF22">
    <property type="entry name" value="METALLO BETA-LACTAMASE SUPERFAMILY LIPOPROTEIN"/>
    <property type="match status" value="1"/>
</dbReference>
<evidence type="ECO:0000313" key="3">
    <source>
        <dbReference type="Proteomes" id="UP000000323"/>
    </source>
</evidence>
<dbReference type="SUPFAM" id="SSF56281">
    <property type="entry name" value="Metallo-hydrolase/oxidoreductase"/>
    <property type="match status" value="1"/>
</dbReference>
<name>D1CFQ7_THET1</name>
<protein>
    <submittedName>
        <fullName evidence="2">Beta-lactamase domain protein</fullName>
    </submittedName>
</protein>
<dbReference type="InterPro" id="IPR001279">
    <property type="entry name" value="Metallo-B-lactamas"/>
</dbReference>
<gene>
    <name evidence="2" type="ordered locus">Tter_0846</name>
</gene>
<dbReference type="CDD" id="cd07726">
    <property type="entry name" value="ST1585-like_MBL-fold"/>
    <property type="match status" value="1"/>
</dbReference>
<dbReference type="Pfam" id="PF00753">
    <property type="entry name" value="Lactamase_B"/>
    <property type="match status" value="1"/>
</dbReference>